<organism evidence="2">
    <name type="scientific">Thermodesulfovibrio autotrophicus</name>
    <dbReference type="NCBI Taxonomy" id="3118333"/>
    <lineage>
        <taxon>Bacteria</taxon>
        <taxon>Pseudomonadati</taxon>
        <taxon>Nitrospirota</taxon>
        <taxon>Thermodesulfovibrionia</taxon>
        <taxon>Thermodesulfovibrionales</taxon>
        <taxon>Thermodesulfovibrionaceae</taxon>
        <taxon>Thermodesulfovibrio</taxon>
    </lineage>
</organism>
<proteinExistence type="predicted"/>
<protein>
    <submittedName>
        <fullName evidence="2">Uncharacterized protein</fullName>
    </submittedName>
</protein>
<name>A0AAU8H0U1_9BACT</name>
<keyword evidence="1" id="KW-0472">Membrane</keyword>
<feature type="transmembrane region" description="Helical" evidence="1">
    <location>
        <begin position="6"/>
        <end position="25"/>
    </location>
</feature>
<evidence type="ECO:0000313" key="2">
    <source>
        <dbReference type="EMBL" id="XCH47418.1"/>
    </source>
</evidence>
<sequence length="211" mass="24971">MKNFKIYLIIIAVVLVIVFMGIFLLKEKGTISKQETIKETYAPTEAKEKSVEQPFQKIDYQSVFKGSLNPCEIFPKEKIEDISGKKFIKAEFKRVPASTFTQYICYYYQEPTKYDKYGVNITKNVSISLFKGDFRRFKNYDLINFKVKQDKEIPFNHKLVYDQNGKFHHLDIDLENDLQLSVDTWWSILTEEEALKFVKDFVSYFKTLVRT</sequence>
<gene>
    <name evidence="2" type="ORF">V4D30_03875</name>
</gene>
<dbReference type="EMBL" id="CP144373">
    <property type="protein sequence ID" value="XCH47418.1"/>
    <property type="molecule type" value="Genomic_DNA"/>
</dbReference>
<accession>A0AAU8H0U1</accession>
<reference evidence="2" key="1">
    <citation type="submission" date="2024-01" db="EMBL/GenBank/DDBJ databases">
        <title>The first autotrophic representatives of the genus Thermodesulfovibrio.</title>
        <authorList>
            <person name="Maltseva A.I."/>
            <person name="Elcheninov A.G."/>
            <person name="Kublanov I.V."/>
            <person name="Lebedinsky A.V."/>
            <person name="Frolov E.N."/>
        </authorList>
    </citation>
    <scope>NUCLEOTIDE SEQUENCE</scope>
    <source>
        <strain evidence="2">3907-1M</strain>
    </source>
</reference>
<evidence type="ECO:0000256" key="1">
    <source>
        <dbReference type="SAM" id="Phobius"/>
    </source>
</evidence>
<keyword evidence="1" id="KW-1133">Transmembrane helix</keyword>
<dbReference type="AlphaFoldDB" id="A0AAU8H0U1"/>
<dbReference type="KEGG" id="taut:V4D30_03875"/>
<keyword evidence="1" id="KW-0812">Transmembrane</keyword>
<dbReference type="RefSeq" id="WP_353684941.1">
    <property type="nucleotide sequence ID" value="NZ_CP144373.1"/>
</dbReference>